<dbReference type="AlphaFoldDB" id="A0A1Y1UQ46"/>
<organism evidence="2 3">
    <name type="scientific">Kockovaella imperatae</name>
    <dbReference type="NCBI Taxonomy" id="4999"/>
    <lineage>
        <taxon>Eukaryota</taxon>
        <taxon>Fungi</taxon>
        <taxon>Dikarya</taxon>
        <taxon>Basidiomycota</taxon>
        <taxon>Agaricomycotina</taxon>
        <taxon>Tremellomycetes</taxon>
        <taxon>Tremellales</taxon>
        <taxon>Cuniculitremaceae</taxon>
        <taxon>Kockovaella</taxon>
    </lineage>
</organism>
<dbReference type="EMBL" id="NBSH01000002">
    <property type="protein sequence ID" value="ORX39624.1"/>
    <property type="molecule type" value="Genomic_DNA"/>
</dbReference>
<feature type="region of interest" description="Disordered" evidence="1">
    <location>
        <begin position="120"/>
        <end position="166"/>
    </location>
</feature>
<feature type="compositionally biased region" description="Polar residues" evidence="1">
    <location>
        <begin position="37"/>
        <end position="51"/>
    </location>
</feature>
<feature type="compositionally biased region" description="Pro residues" evidence="1">
    <location>
        <begin position="132"/>
        <end position="141"/>
    </location>
</feature>
<accession>A0A1Y1UQ46</accession>
<feature type="compositionally biased region" description="Low complexity" evidence="1">
    <location>
        <begin position="301"/>
        <end position="310"/>
    </location>
</feature>
<feature type="compositionally biased region" description="Polar residues" evidence="1">
    <location>
        <begin position="11"/>
        <end position="25"/>
    </location>
</feature>
<reference evidence="2 3" key="1">
    <citation type="submission" date="2017-03" db="EMBL/GenBank/DDBJ databases">
        <title>Widespread Adenine N6-methylation of Active Genes in Fungi.</title>
        <authorList>
            <consortium name="DOE Joint Genome Institute"/>
            <person name="Mondo S.J."/>
            <person name="Dannebaum R.O."/>
            <person name="Kuo R.C."/>
            <person name="Louie K.B."/>
            <person name="Bewick A.J."/>
            <person name="Labutti K."/>
            <person name="Haridas S."/>
            <person name="Kuo A."/>
            <person name="Salamov A."/>
            <person name="Ahrendt S.R."/>
            <person name="Lau R."/>
            <person name="Bowen B.P."/>
            <person name="Lipzen A."/>
            <person name="Sullivan W."/>
            <person name="Andreopoulos W.B."/>
            <person name="Clum A."/>
            <person name="Lindquist E."/>
            <person name="Daum C."/>
            <person name="Northen T.R."/>
            <person name="Ramamoorthy G."/>
            <person name="Schmitz R.J."/>
            <person name="Gryganskyi A."/>
            <person name="Culley D."/>
            <person name="Magnuson J."/>
            <person name="James T.Y."/>
            <person name="O'Malley M.A."/>
            <person name="Stajich J.E."/>
            <person name="Spatafora J.W."/>
            <person name="Visel A."/>
            <person name="Grigoriev I.V."/>
        </authorList>
    </citation>
    <scope>NUCLEOTIDE SEQUENCE [LARGE SCALE GENOMIC DNA]</scope>
    <source>
        <strain evidence="2 3">NRRL Y-17943</strain>
    </source>
</reference>
<feature type="compositionally biased region" description="Polar residues" evidence="1">
    <location>
        <begin position="75"/>
        <end position="85"/>
    </location>
</feature>
<feature type="region of interest" description="Disordered" evidence="1">
    <location>
        <begin position="260"/>
        <end position="310"/>
    </location>
</feature>
<sequence length="392" mass="42803">MDTPRRPHLPRQSSFMSLFKTSLTPAQPGVKSDDPHPSSSLTPEDISSPQGPVTVLGRSEEASGCPLCGVHGDTSKGSKSVATQTWDEDEHAYRRRSKPAMSRQKVNELNHLAMTMTPLTSLENQEGTPTPTLTPRPPTPTTEPDDRSSSTTSTSEVQLSPAMELPRVPSLTLTDMSASSISIASLASQLSRSLSVASMSSKSISGNGEGLEGAIEEPPCLVHYDSKGNVQGVWQLAYGQEGRVASAQNGTNPVSAHQIMRSNESNGGGVKKGKSSDTQTMTNERHKNPVSSQIQRKTCKSSSSVSSSTSTSALREITQIVNRIETLNEHAKALKVHLEERRMEDTTLWTRSLRIEWENENRRIRLERKECLDEVDNWMAVAKLLQEDDEAV</sequence>
<gene>
    <name evidence="2" type="ORF">BD324DRAFT_223362</name>
</gene>
<proteinExistence type="predicted"/>
<dbReference type="InParanoid" id="A0A1Y1UQ46"/>
<evidence type="ECO:0000313" key="3">
    <source>
        <dbReference type="Proteomes" id="UP000193218"/>
    </source>
</evidence>
<dbReference type="RefSeq" id="XP_021873409.1">
    <property type="nucleotide sequence ID" value="XM_022012219.1"/>
</dbReference>
<dbReference type="GeneID" id="33554027"/>
<evidence type="ECO:0000256" key="1">
    <source>
        <dbReference type="SAM" id="MobiDB-lite"/>
    </source>
</evidence>
<dbReference type="Proteomes" id="UP000193218">
    <property type="component" value="Unassembled WGS sequence"/>
</dbReference>
<name>A0A1Y1UQ46_9TREE</name>
<feature type="region of interest" description="Disordered" evidence="1">
    <location>
        <begin position="1"/>
        <end position="103"/>
    </location>
</feature>
<evidence type="ECO:0000313" key="2">
    <source>
        <dbReference type="EMBL" id="ORX39624.1"/>
    </source>
</evidence>
<keyword evidence="3" id="KW-1185">Reference proteome</keyword>
<protein>
    <submittedName>
        <fullName evidence="2">Uncharacterized protein</fullName>
    </submittedName>
</protein>
<comment type="caution">
    <text evidence="2">The sequence shown here is derived from an EMBL/GenBank/DDBJ whole genome shotgun (WGS) entry which is preliminary data.</text>
</comment>